<keyword evidence="2" id="KW-1185">Reference proteome</keyword>
<organism evidence="1 2">
    <name type="scientific">Pseudidiomarina atlantica</name>
    <dbReference type="NCBI Taxonomy" id="1517416"/>
    <lineage>
        <taxon>Bacteria</taxon>
        <taxon>Pseudomonadati</taxon>
        <taxon>Pseudomonadota</taxon>
        <taxon>Gammaproteobacteria</taxon>
        <taxon>Alteromonadales</taxon>
        <taxon>Idiomarinaceae</taxon>
        <taxon>Pseudidiomarina</taxon>
    </lineage>
</organism>
<dbReference type="EMBL" id="JPIN01000001">
    <property type="protein sequence ID" value="KFZ29726.1"/>
    <property type="molecule type" value="Genomic_DNA"/>
</dbReference>
<name>A0A094JAX0_9GAMM</name>
<gene>
    <name evidence="1" type="ORF">IDAT_01075</name>
</gene>
<dbReference type="RefSeq" id="WP_034729399.1">
    <property type="nucleotide sequence ID" value="NZ_JPIN01000001.1"/>
</dbReference>
<proteinExistence type="predicted"/>
<reference evidence="1 2" key="1">
    <citation type="submission" date="2014-06" db="EMBL/GenBank/DDBJ databases">
        <title>Draft genome sequence of Idiomarina sp. MCCC 1A10513.</title>
        <authorList>
            <person name="Du J."/>
            <person name="Lai Q."/>
            <person name="Shao Z."/>
        </authorList>
    </citation>
    <scope>NUCLEOTIDE SEQUENCE [LARGE SCALE GENOMIC DNA]</scope>
    <source>
        <strain evidence="1 2">MCCC 1A10513</strain>
    </source>
</reference>
<dbReference type="OrthoDB" id="495728at2"/>
<dbReference type="Proteomes" id="UP000053718">
    <property type="component" value="Unassembled WGS sequence"/>
</dbReference>
<evidence type="ECO:0000313" key="2">
    <source>
        <dbReference type="Proteomes" id="UP000053718"/>
    </source>
</evidence>
<dbReference type="STRING" id="1517416.IDAT_01075"/>
<comment type="caution">
    <text evidence="1">The sequence shown here is derived from an EMBL/GenBank/DDBJ whole genome shotgun (WGS) entry which is preliminary data.</text>
</comment>
<sequence length="81" mass="9138">MKDSFMFLVEIFEGLRSGSLLADQVADSFLASNNVCPGMPNYPTEKERLIEALTSVAQIKCDDYRLVIIEQIALQDAFRIH</sequence>
<protein>
    <submittedName>
        <fullName evidence="1">Uncharacterized protein</fullName>
    </submittedName>
</protein>
<evidence type="ECO:0000313" key="1">
    <source>
        <dbReference type="EMBL" id="KFZ29726.1"/>
    </source>
</evidence>
<dbReference type="AlphaFoldDB" id="A0A094JAX0"/>
<accession>A0A094JAX0</accession>